<evidence type="ECO:0000256" key="3">
    <source>
        <dbReference type="ARBA" id="ARBA00023015"/>
    </source>
</evidence>
<dbReference type="GO" id="GO:0003677">
    <property type="term" value="F:DNA binding"/>
    <property type="evidence" value="ECO:0007669"/>
    <property type="project" value="UniProtKB-KW"/>
</dbReference>
<keyword evidence="10" id="KW-1185">Reference proteome</keyword>
<evidence type="ECO:0000313" key="9">
    <source>
        <dbReference type="EMBL" id="RPB28403.1"/>
    </source>
</evidence>
<feature type="compositionally biased region" description="Polar residues" evidence="7">
    <location>
        <begin position="91"/>
        <end position="101"/>
    </location>
</feature>
<feature type="domain" description="Zn(2)-C6 fungal-type" evidence="8">
    <location>
        <begin position="184"/>
        <end position="212"/>
    </location>
</feature>
<keyword evidence="5" id="KW-0804">Transcription</keyword>
<dbReference type="Gene3D" id="4.10.240.10">
    <property type="entry name" value="Zn(2)-C6 fungal-type DNA-binding domain"/>
    <property type="match status" value="1"/>
</dbReference>
<dbReference type="InterPro" id="IPR036864">
    <property type="entry name" value="Zn2-C6_fun-type_DNA-bd_sf"/>
</dbReference>
<dbReference type="PANTHER" id="PTHR36206:SF13">
    <property type="entry name" value="TRANSCRIPTIONAL REGULATORY PROTEIN MOC3"/>
    <property type="match status" value="1"/>
</dbReference>
<feature type="compositionally biased region" description="Pro residues" evidence="7">
    <location>
        <begin position="112"/>
        <end position="122"/>
    </location>
</feature>
<feature type="compositionally biased region" description="Polar residues" evidence="7">
    <location>
        <begin position="322"/>
        <end position="335"/>
    </location>
</feature>
<dbReference type="AlphaFoldDB" id="A0A3N4LZR9"/>
<dbReference type="InterPro" id="IPR052360">
    <property type="entry name" value="Transcr_Regulatory_Proteins"/>
</dbReference>
<dbReference type="Pfam" id="PF00172">
    <property type="entry name" value="Zn_clus"/>
    <property type="match status" value="1"/>
</dbReference>
<feature type="compositionally biased region" description="Low complexity" evidence="7">
    <location>
        <begin position="102"/>
        <end position="111"/>
    </location>
</feature>
<organism evidence="9 10">
    <name type="scientific">Terfezia boudieri ATCC MYA-4762</name>
    <dbReference type="NCBI Taxonomy" id="1051890"/>
    <lineage>
        <taxon>Eukaryota</taxon>
        <taxon>Fungi</taxon>
        <taxon>Dikarya</taxon>
        <taxon>Ascomycota</taxon>
        <taxon>Pezizomycotina</taxon>
        <taxon>Pezizomycetes</taxon>
        <taxon>Pezizales</taxon>
        <taxon>Pezizaceae</taxon>
        <taxon>Terfezia</taxon>
    </lineage>
</organism>
<dbReference type="InterPro" id="IPR001138">
    <property type="entry name" value="Zn2Cys6_DnaBD"/>
</dbReference>
<dbReference type="CDD" id="cd00067">
    <property type="entry name" value="GAL4"/>
    <property type="match status" value="1"/>
</dbReference>
<dbReference type="GO" id="GO:0008270">
    <property type="term" value="F:zinc ion binding"/>
    <property type="evidence" value="ECO:0007669"/>
    <property type="project" value="InterPro"/>
</dbReference>
<dbReference type="GO" id="GO:0000981">
    <property type="term" value="F:DNA-binding transcription factor activity, RNA polymerase II-specific"/>
    <property type="evidence" value="ECO:0007669"/>
    <property type="project" value="InterPro"/>
</dbReference>
<dbReference type="PROSITE" id="PS00463">
    <property type="entry name" value="ZN2_CY6_FUNGAL_1"/>
    <property type="match status" value="1"/>
</dbReference>
<keyword evidence="6" id="KW-0539">Nucleus</keyword>
<dbReference type="PROSITE" id="PS50048">
    <property type="entry name" value="ZN2_CY6_FUNGAL_2"/>
    <property type="match status" value="1"/>
</dbReference>
<dbReference type="STRING" id="1051890.A0A3N4LZR9"/>
<feature type="compositionally biased region" description="Polar residues" evidence="7">
    <location>
        <begin position="49"/>
        <end position="59"/>
    </location>
</feature>
<evidence type="ECO:0000256" key="2">
    <source>
        <dbReference type="ARBA" id="ARBA00022833"/>
    </source>
</evidence>
<dbReference type="PANTHER" id="PTHR36206">
    <property type="entry name" value="ASPERCRYPTIN BIOSYNTHESIS CLUSTER-SPECIFIC TRANSCRIPTION REGULATOR ATNN-RELATED"/>
    <property type="match status" value="1"/>
</dbReference>
<feature type="compositionally biased region" description="Basic and acidic residues" evidence="7">
    <location>
        <begin position="21"/>
        <end position="32"/>
    </location>
</feature>
<dbReference type="SUPFAM" id="SSF57701">
    <property type="entry name" value="Zn2/Cys6 DNA-binding domain"/>
    <property type="match status" value="1"/>
</dbReference>
<keyword evidence="3" id="KW-0805">Transcription regulation</keyword>
<name>A0A3N4LZR9_9PEZI</name>
<feature type="region of interest" description="Disordered" evidence="7">
    <location>
        <begin position="1"/>
        <end position="122"/>
    </location>
</feature>
<feature type="region of interest" description="Disordered" evidence="7">
    <location>
        <begin position="320"/>
        <end position="350"/>
    </location>
</feature>
<evidence type="ECO:0000256" key="5">
    <source>
        <dbReference type="ARBA" id="ARBA00023163"/>
    </source>
</evidence>
<dbReference type="Proteomes" id="UP000267821">
    <property type="component" value="Unassembled WGS sequence"/>
</dbReference>
<gene>
    <name evidence="9" type="ORF">L211DRAFT_845466</name>
</gene>
<dbReference type="OrthoDB" id="5375558at2759"/>
<evidence type="ECO:0000259" key="8">
    <source>
        <dbReference type="PROSITE" id="PS50048"/>
    </source>
</evidence>
<dbReference type="EMBL" id="ML121529">
    <property type="protein sequence ID" value="RPB28403.1"/>
    <property type="molecule type" value="Genomic_DNA"/>
</dbReference>
<keyword evidence="4" id="KW-0238">DNA-binding</keyword>
<sequence length="664" mass="73294">MVEYDRTLSHSRPAHYQTQPRDPHFQHLEHHSAPSTPSPPYNYAHLSPFAQQQQPSSVRSTPTSYPSPASYPSPSMPAYNYPPQQGHHSPHFQQMNTSNYSLPPMRMTPPNTTLPPPLQSGSPLPPPPQMYYPHGHTHGLGAPPISHITSSQQPLRYPLPQATQERIMSGGRHKKEIKRRTKTGCLTCRKRRIKCDEAHPTCKNCAKSKRECMGYDPIFKAQPGPAAIQPAPSSAGPTHIPSSTSVPYGVQNTAVGVMAYTPALPVVESSPTCEPYDYPVDPLLEASMPIPTHPGAMSILAETSAVYRPDLKRTYDRASPLSCISDTPRPSTTPMGRSVTPTPPIVRDSSANPAKRIKIDDLLTGASDGLPLTPPSGDQSLQPLSMASDTDLYRTKYAVALDALIETGWFKRNMDKVSRVGQLGEQFGGLCTRFQSRAGIYVEEEDPSLGSFCGDAEAYLDSIKLLYGTRAPAKLRSQPLVQEDDSATPSDIACRKETIRRIAVVETLITGRTKSIDLCSPQVSPKSSSQPSWYQFGETSAFWRPLARFVSLKEGSDSEVEFEDALKDMKNNAGGLPVRELLCTIADARHHYKKLQSNYYRTPETMEDKAKLEVIFEREKDVVMRNAHATFSPGGSPIDQLIRRISARAMSLWGLSFSQETFIL</sequence>
<dbReference type="SMART" id="SM00066">
    <property type="entry name" value="GAL4"/>
    <property type="match status" value="1"/>
</dbReference>
<accession>A0A3N4LZR9</accession>
<keyword evidence="1" id="KW-0479">Metal-binding</keyword>
<evidence type="ECO:0000256" key="4">
    <source>
        <dbReference type="ARBA" id="ARBA00023125"/>
    </source>
</evidence>
<evidence type="ECO:0000313" key="10">
    <source>
        <dbReference type="Proteomes" id="UP000267821"/>
    </source>
</evidence>
<proteinExistence type="predicted"/>
<evidence type="ECO:0000256" key="7">
    <source>
        <dbReference type="SAM" id="MobiDB-lite"/>
    </source>
</evidence>
<evidence type="ECO:0000256" key="6">
    <source>
        <dbReference type="ARBA" id="ARBA00023242"/>
    </source>
</evidence>
<evidence type="ECO:0000256" key="1">
    <source>
        <dbReference type="ARBA" id="ARBA00022723"/>
    </source>
</evidence>
<protein>
    <recommendedName>
        <fullName evidence="8">Zn(2)-C6 fungal-type domain-containing protein</fullName>
    </recommendedName>
</protein>
<keyword evidence="2" id="KW-0862">Zinc</keyword>
<reference evidence="9 10" key="1">
    <citation type="journal article" date="2018" name="Nat. Ecol. Evol.">
        <title>Pezizomycetes genomes reveal the molecular basis of ectomycorrhizal truffle lifestyle.</title>
        <authorList>
            <person name="Murat C."/>
            <person name="Payen T."/>
            <person name="Noel B."/>
            <person name="Kuo A."/>
            <person name="Morin E."/>
            <person name="Chen J."/>
            <person name="Kohler A."/>
            <person name="Krizsan K."/>
            <person name="Balestrini R."/>
            <person name="Da Silva C."/>
            <person name="Montanini B."/>
            <person name="Hainaut M."/>
            <person name="Levati E."/>
            <person name="Barry K.W."/>
            <person name="Belfiori B."/>
            <person name="Cichocki N."/>
            <person name="Clum A."/>
            <person name="Dockter R.B."/>
            <person name="Fauchery L."/>
            <person name="Guy J."/>
            <person name="Iotti M."/>
            <person name="Le Tacon F."/>
            <person name="Lindquist E.A."/>
            <person name="Lipzen A."/>
            <person name="Malagnac F."/>
            <person name="Mello A."/>
            <person name="Molinier V."/>
            <person name="Miyauchi S."/>
            <person name="Poulain J."/>
            <person name="Riccioni C."/>
            <person name="Rubini A."/>
            <person name="Sitrit Y."/>
            <person name="Splivallo R."/>
            <person name="Traeger S."/>
            <person name="Wang M."/>
            <person name="Zifcakova L."/>
            <person name="Wipf D."/>
            <person name="Zambonelli A."/>
            <person name="Paolocci F."/>
            <person name="Nowrousian M."/>
            <person name="Ottonello S."/>
            <person name="Baldrian P."/>
            <person name="Spatafora J.W."/>
            <person name="Henrissat B."/>
            <person name="Nagy L.G."/>
            <person name="Aury J.M."/>
            <person name="Wincker P."/>
            <person name="Grigoriev I.V."/>
            <person name="Bonfante P."/>
            <person name="Martin F.M."/>
        </authorList>
    </citation>
    <scope>NUCLEOTIDE SEQUENCE [LARGE SCALE GENOMIC DNA]</scope>
    <source>
        <strain evidence="9 10">ATCC MYA-4762</strain>
    </source>
</reference>
<dbReference type="InParanoid" id="A0A3N4LZR9"/>